<dbReference type="InterPro" id="IPR023214">
    <property type="entry name" value="HAD_sf"/>
</dbReference>
<dbReference type="Proteomes" id="UP000051576">
    <property type="component" value="Unassembled WGS sequence"/>
</dbReference>
<dbReference type="PANTHER" id="PTHR10000">
    <property type="entry name" value="PHOSPHOSERINE PHOSPHATASE"/>
    <property type="match status" value="1"/>
</dbReference>
<dbReference type="EMBL" id="AYYX01000052">
    <property type="protein sequence ID" value="KRM86342.1"/>
    <property type="molecule type" value="Genomic_DNA"/>
</dbReference>
<dbReference type="Gene3D" id="3.40.50.1000">
    <property type="entry name" value="HAD superfamily/HAD-like"/>
    <property type="match status" value="1"/>
</dbReference>
<dbReference type="Pfam" id="PF08282">
    <property type="entry name" value="Hydrolase_3"/>
    <property type="match status" value="1"/>
</dbReference>
<dbReference type="PATRIC" id="fig|1133569.4.peg.1798"/>
<proteinExistence type="predicted"/>
<dbReference type="GO" id="GO:0000287">
    <property type="term" value="F:magnesium ion binding"/>
    <property type="evidence" value="ECO:0007669"/>
    <property type="project" value="TreeGrafter"/>
</dbReference>
<sequence>MQLQPAEVMAIDDQGNDLSMLKYAGLGVAMGNATLAVKAAASIETADNDHDGVAQAVKHFC</sequence>
<dbReference type="InterPro" id="IPR036412">
    <property type="entry name" value="HAD-like_sf"/>
</dbReference>
<name>A0A0R2CEF1_9LACO</name>
<dbReference type="SUPFAM" id="SSF56784">
    <property type="entry name" value="HAD-like"/>
    <property type="match status" value="1"/>
</dbReference>
<dbReference type="eggNOG" id="COG0561">
    <property type="taxonomic scope" value="Bacteria"/>
</dbReference>
<dbReference type="PANTHER" id="PTHR10000:SF8">
    <property type="entry name" value="HAD SUPERFAMILY HYDROLASE-LIKE, TYPE 3"/>
    <property type="match status" value="1"/>
</dbReference>
<comment type="caution">
    <text evidence="1">The sequence shown here is derived from an EMBL/GenBank/DDBJ whole genome shotgun (WGS) entry which is preliminary data.</text>
</comment>
<evidence type="ECO:0000313" key="2">
    <source>
        <dbReference type="Proteomes" id="UP000051576"/>
    </source>
</evidence>
<dbReference type="STRING" id="1133569.FD21_GL001652"/>
<dbReference type="AlphaFoldDB" id="A0A0R2CEF1"/>
<accession>A0A0R2CEF1</accession>
<keyword evidence="2" id="KW-1185">Reference proteome</keyword>
<dbReference type="GO" id="GO:0005829">
    <property type="term" value="C:cytosol"/>
    <property type="evidence" value="ECO:0007669"/>
    <property type="project" value="TreeGrafter"/>
</dbReference>
<gene>
    <name evidence="1" type="ORF">FD21_GL001652</name>
</gene>
<evidence type="ECO:0000313" key="1">
    <source>
        <dbReference type="EMBL" id="KRM86342.1"/>
    </source>
</evidence>
<reference evidence="1 2" key="1">
    <citation type="journal article" date="2015" name="Genome Announc.">
        <title>Expanding the biotechnology potential of lactobacilli through comparative genomics of 213 strains and associated genera.</title>
        <authorList>
            <person name="Sun Z."/>
            <person name="Harris H.M."/>
            <person name="McCann A."/>
            <person name="Guo C."/>
            <person name="Argimon S."/>
            <person name="Zhang W."/>
            <person name="Yang X."/>
            <person name="Jeffery I.B."/>
            <person name="Cooney J.C."/>
            <person name="Kagawa T.F."/>
            <person name="Liu W."/>
            <person name="Song Y."/>
            <person name="Salvetti E."/>
            <person name="Wrobel A."/>
            <person name="Rasinkangas P."/>
            <person name="Parkhill J."/>
            <person name="Rea M.C."/>
            <person name="O'Sullivan O."/>
            <person name="Ritari J."/>
            <person name="Douillard F.P."/>
            <person name="Paul Ross R."/>
            <person name="Yang R."/>
            <person name="Briner A.E."/>
            <person name="Felis G.E."/>
            <person name="de Vos W.M."/>
            <person name="Barrangou R."/>
            <person name="Klaenhammer T.R."/>
            <person name="Caufield P.W."/>
            <person name="Cui Y."/>
            <person name="Zhang H."/>
            <person name="O'Toole P.W."/>
        </authorList>
    </citation>
    <scope>NUCLEOTIDE SEQUENCE [LARGE SCALE GENOMIC DNA]</scope>
    <source>
        <strain evidence="1 2">DSM 20605</strain>
    </source>
</reference>
<organism evidence="1 2">
    <name type="scientific">Liquorilactobacillus vini DSM 20605</name>
    <dbReference type="NCBI Taxonomy" id="1133569"/>
    <lineage>
        <taxon>Bacteria</taxon>
        <taxon>Bacillati</taxon>
        <taxon>Bacillota</taxon>
        <taxon>Bacilli</taxon>
        <taxon>Lactobacillales</taxon>
        <taxon>Lactobacillaceae</taxon>
        <taxon>Liquorilactobacillus</taxon>
    </lineage>
</organism>
<dbReference type="GO" id="GO:0016791">
    <property type="term" value="F:phosphatase activity"/>
    <property type="evidence" value="ECO:0007669"/>
    <property type="project" value="TreeGrafter"/>
</dbReference>
<protein>
    <submittedName>
        <fullName evidence="1">Uncharacterized protein</fullName>
    </submittedName>
</protein>